<dbReference type="SFLD" id="SFLDG01212">
    <property type="entry name" value="Phytoene_synthase_like"/>
    <property type="match status" value="1"/>
</dbReference>
<keyword evidence="1 2" id="KW-0808">Transferase</keyword>
<sequence length="282" mass="32031">MQPLEYCRQKAAESQSSFLAGFRFLPQHKQEAMIVLYAFCRELDDVVDDCSDAHVAQTTLNWWRIELAKVFDDAVPEHPVCRALKPVVRDFALPQAELGEIIEGMQMDLQQARYGSFEELALYCHRVAGVVGCLITRILGFSRPETLAYAEKMGLALQLTNIIRDVGEDARNGRIYLPSADLQRFNVPAQVLMQQTPTPEFSRLMAFQIDRARQAYRDAVALLPPEDKKTQKVGLVLGSIYYALLNEIERDGPENVLKYKIAIPGPRKKRIAFKTWLLGFKP</sequence>
<dbReference type="InterPro" id="IPR019845">
    <property type="entry name" value="Squalene/phytoene_synthase_CS"/>
</dbReference>
<dbReference type="SUPFAM" id="SSF48576">
    <property type="entry name" value="Terpenoid synthases"/>
    <property type="match status" value="1"/>
</dbReference>
<dbReference type="EMBL" id="CP091508">
    <property type="protein sequence ID" value="UOO82685.1"/>
    <property type="molecule type" value="Genomic_DNA"/>
</dbReference>
<dbReference type="SFLD" id="SFLDS00005">
    <property type="entry name" value="Isoprenoid_Synthase_Type_I"/>
    <property type="match status" value="1"/>
</dbReference>
<organism evidence="2 3">
    <name type="scientific">Uruburuella testudinis</name>
    <dbReference type="NCBI Taxonomy" id="1282863"/>
    <lineage>
        <taxon>Bacteria</taxon>
        <taxon>Pseudomonadati</taxon>
        <taxon>Pseudomonadota</taxon>
        <taxon>Betaproteobacteria</taxon>
        <taxon>Neisseriales</taxon>
        <taxon>Neisseriaceae</taxon>
        <taxon>Uruburuella</taxon>
    </lineage>
</organism>
<dbReference type="RefSeq" id="WP_244786642.1">
    <property type="nucleotide sequence ID" value="NZ_CP091508.1"/>
</dbReference>
<dbReference type="Pfam" id="PF00494">
    <property type="entry name" value="SQS_PSY"/>
    <property type="match status" value="1"/>
</dbReference>
<dbReference type="InterPro" id="IPR017828">
    <property type="entry name" value="SQ_synth_HpnD-like"/>
</dbReference>
<gene>
    <name evidence="2" type="primary">hpnD</name>
    <name evidence="2" type="ORF">LVJ83_04270</name>
</gene>
<evidence type="ECO:0000313" key="2">
    <source>
        <dbReference type="EMBL" id="UOO82685.1"/>
    </source>
</evidence>
<name>A0ABY4DUG9_9NEIS</name>
<dbReference type="InterPro" id="IPR002060">
    <property type="entry name" value="Squ/phyt_synthse"/>
</dbReference>
<proteinExistence type="predicted"/>
<dbReference type="GO" id="GO:0016740">
    <property type="term" value="F:transferase activity"/>
    <property type="evidence" value="ECO:0007669"/>
    <property type="project" value="UniProtKB-KW"/>
</dbReference>
<dbReference type="PANTHER" id="PTHR31480">
    <property type="entry name" value="BIFUNCTIONAL LYCOPENE CYCLASE/PHYTOENE SYNTHASE"/>
    <property type="match status" value="1"/>
</dbReference>
<dbReference type="SFLD" id="SFLDG01018">
    <property type="entry name" value="Squalene/Phytoene_Synthase_Lik"/>
    <property type="match status" value="1"/>
</dbReference>
<dbReference type="EC" id="2.5.1.103" evidence="2"/>
<dbReference type="Proteomes" id="UP000829817">
    <property type="component" value="Chromosome"/>
</dbReference>
<dbReference type="InterPro" id="IPR033904">
    <property type="entry name" value="Trans_IPPS_HH"/>
</dbReference>
<dbReference type="NCBIfam" id="TIGR03465">
    <property type="entry name" value="HpnD"/>
    <property type="match status" value="1"/>
</dbReference>
<dbReference type="InterPro" id="IPR044843">
    <property type="entry name" value="Trans_IPPS_bact-type"/>
</dbReference>
<protein>
    <submittedName>
        <fullName evidence="2">Presqualene diphosphate synthase HpnD</fullName>
        <ecNumber evidence="2">2.5.1.103</ecNumber>
    </submittedName>
</protein>
<dbReference type="PROSITE" id="PS01045">
    <property type="entry name" value="SQUALEN_PHYTOEN_SYN_2"/>
    <property type="match status" value="1"/>
</dbReference>
<reference evidence="2 3" key="1">
    <citation type="journal article" date="2022" name="Res Sq">
        <title>Evolution of multicellular longitudinally dividing oral cavity symbionts (Neisseriaceae).</title>
        <authorList>
            <person name="Nyongesa S."/>
            <person name="Weber P."/>
            <person name="Bernet E."/>
            <person name="Pullido F."/>
            <person name="Nieckarz M."/>
            <person name="Delaby M."/>
            <person name="Nieves C."/>
            <person name="Viehboeck T."/>
            <person name="Krause N."/>
            <person name="Rivera-Millot A."/>
            <person name="Nakamura A."/>
            <person name="Vischer N."/>
            <person name="VanNieuwenhze M."/>
            <person name="Brun Y."/>
            <person name="Cava F."/>
            <person name="Bulgheresi S."/>
            <person name="Veyrier F."/>
        </authorList>
    </citation>
    <scope>NUCLEOTIDE SEQUENCE [LARGE SCALE GENOMIC DNA]</scope>
    <source>
        <strain evidence="2 3">CCUG 63373m</strain>
    </source>
</reference>
<dbReference type="CDD" id="cd00683">
    <property type="entry name" value="Trans_IPPS_HH"/>
    <property type="match status" value="1"/>
</dbReference>
<evidence type="ECO:0000256" key="1">
    <source>
        <dbReference type="ARBA" id="ARBA00022679"/>
    </source>
</evidence>
<keyword evidence="3" id="KW-1185">Reference proteome</keyword>
<dbReference type="Gene3D" id="1.10.600.10">
    <property type="entry name" value="Farnesyl Diphosphate Synthase"/>
    <property type="match status" value="1"/>
</dbReference>
<evidence type="ECO:0000313" key="3">
    <source>
        <dbReference type="Proteomes" id="UP000829817"/>
    </source>
</evidence>
<dbReference type="InterPro" id="IPR008949">
    <property type="entry name" value="Isoprenoid_synthase_dom_sf"/>
</dbReference>
<accession>A0ABY4DUG9</accession>